<evidence type="ECO:0000259" key="1">
    <source>
        <dbReference type="Pfam" id="PF00534"/>
    </source>
</evidence>
<reference evidence="3 4" key="1">
    <citation type="submission" date="2019-03" db="EMBL/GenBank/DDBJ databases">
        <title>Genomic Encyclopedia of Type Strains, Phase IV (KMG-IV): sequencing the most valuable type-strain genomes for metagenomic binning, comparative biology and taxonomic classification.</title>
        <authorList>
            <person name="Goeker M."/>
        </authorList>
    </citation>
    <scope>NUCLEOTIDE SEQUENCE [LARGE SCALE GENOMIC DNA]</scope>
    <source>
        <strain evidence="3 4">DSM 100048</strain>
    </source>
</reference>
<protein>
    <submittedName>
        <fullName evidence="3">Glycosyltransferase involved in cell wall biosynthesis</fullName>
    </submittedName>
</protein>
<name>A0A4R3V6M6_9BURK</name>
<organism evidence="3 4">
    <name type="scientific">Paracandidimonas soli</name>
    <dbReference type="NCBI Taxonomy" id="1917182"/>
    <lineage>
        <taxon>Bacteria</taxon>
        <taxon>Pseudomonadati</taxon>
        <taxon>Pseudomonadota</taxon>
        <taxon>Betaproteobacteria</taxon>
        <taxon>Burkholderiales</taxon>
        <taxon>Alcaligenaceae</taxon>
        <taxon>Paracandidimonas</taxon>
    </lineage>
</organism>
<dbReference type="RefSeq" id="WP_243650848.1">
    <property type="nucleotide sequence ID" value="NZ_JBHRVM010000001.1"/>
</dbReference>
<dbReference type="InterPro" id="IPR001296">
    <property type="entry name" value="Glyco_trans_1"/>
</dbReference>
<comment type="caution">
    <text evidence="3">The sequence shown here is derived from an EMBL/GenBank/DDBJ whole genome shotgun (WGS) entry which is preliminary data.</text>
</comment>
<accession>A0A4R3V6M6</accession>
<dbReference type="Pfam" id="PF00534">
    <property type="entry name" value="Glycos_transf_1"/>
    <property type="match status" value="1"/>
</dbReference>
<dbReference type="Pfam" id="PF13439">
    <property type="entry name" value="Glyco_transf_4"/>
    <property type="match status" value="1"/>
</dbReference>
<evidence type="ECO:0000259" key="2">
    <source>
        <dbReference type="Pfam" id="PF13439"/>
    </source>
</evidence>
<dbReference type="EMBL" id="SMBX01000004">
    <property type="protein sequence ID" value="TCU99231.1"/>
    <property type="molecule type" value="Genomic_DNA"/>
</dbReference>
<keyword evidence="4" id="KW-1185">Reference proteome</keyword>
<dbReference type="InterPro" id="IPR028098">
    <property type="entry name" value="Glyco_trans_4-like_N"/>
</dbReference>
<evidence type="ECO:0000313" key="4">
    <source>
        <dbReference type="Proteomes" id="UP000294692"/>
    </source>
</evidence>
<dbReference type="CDD" id="cd03801">
    <property type="entry name" value="GT4_PimA-like"/>
    <property type="match status" value="1"/>
</dbReference>
<feature type="domain" description="Glycosyl transferase family 1" evidence="1">
    <location>
        <begin position="176"/>
        <end position="339"/>
    </location>
</feature>
<keyword evidence="3" id="KW-0808">Transferase</keyword>
<dbReference type="Gene3D" id="3.40.50.2000">
    <property type="entry name" value="Glycogen Phosphorylase B"/>
    <property type="match status" value="2"/>
</dbReference>
<dbReference type="AlphaFoldDB" id="A0A4R3V6M6"/>
<dbReference type="GO" id="GO:0016757">
    <property type="term" value="F:glycosyltransferase activity"/>
    <property type="evidence" value="ECO:0007669"/>
    <property type="project" value="InterPro"/>
</dbReference>
<sequence>MSMNAPLRILQTEAATDFGGQEQYIHRMMHILRDRGHMVEAVCQPHAVLAEKLRQAGFGVHVMPTDGPLNYLSCVSRIRKILRAGKFDVVNSHSRRDTMIAAMAGRLAGTPVIVRTRHLAKPPKSLLSYNVLPKRVITPSEAVRKMLLDRGVPAGHVAVVYPVVDAPELVAESSLRPELGLGDDAVVVGCVGAMRPKKGQRFLLQAMQPLFGKHPLLHLVFVGGGSPIFEQLQDEVTRLRLQHRVHLLGTRPDVPNLLAGFDIFALATEQEASGTVFVEASAAALPVVGNAVDGVPEMFTDTVSGFLVPPGDMGALTRALDTLVSDPALRRKMGDEGRRLYLEEQRFTPAGMGMRVEQAYRKWLEELRR</sequence>
<dbReference type="PANTHER" id="PTHR12526">
    <property type="entry name" value="GLYCOSYLTRANSFERASE"/>
    <property type="match status" value="1"/>
</dbReference>
<gene>
    <name evidence="3" type="ORF">EV686_104332</name>
</gene>
<proteinExistence type="predicted"/>
<dbReference type="SUPFAM" id="SSF53756">
    <property type="entry name" value="UDP-Glycosyltransferase/glycogen phosphorylase"/>
    <property type="match status" value="1"/>
</dbReference>
<evidence type="ECO:0000313" key="3">
    <source>
        <dbReference type="EMBL" id="TCU99231.1"/>
    </source>
</evidence>
<dbReference type="PANTHER" id="PTHR12526:SF636">
    <property type="entry name" value="BLL3647 PROTEIN"/>
    <property type="match status" value="1"/>
</dbReference>
<dbReference type="Proteomes" id="UP000294692">
    <property type="component" value="Unassembled WGS sequence"/>
</dbReference>
<feature type="domain" description="Glycosyltransferase subfamily 4-like N-terminal" evidence="2">
    <location>
        <begin position="18"/>
        <end position="165"/>
    </location>
</feature>